<gene>
    <name evidence="2" type="ORF">NDK43_08350</name>
</gene>
<keyword evidence="1 2" id="KW-0808">Transferase</keyword>
<dbReference type="PROSITE" id="PS01273">
    <property type="entry name" value="COA_TRANSF_1"/>
    <property type="match status" value="1"/>
</dbReference>
<dbReference type="GO" id="GO:0016740">
    <property type="term" value="F:transferase activity"/>
    <property type="evidence" value="ECO:0007669"/>
    <property type="project" value="UniProtKB-KW"/>
</dbReference>
<dbReference type="Pfam" id="PF01144">
    <property type="entry name" value="CoA_trans"/>
    <property type="match status" value="1"/>
</dbReference>
<dbReference type="SMART" id="SM00882">
    <property type="entry name" value="CoA_trans"/>
    <property type="match status" value="1"/>
</dbReference>
<dbReference type="InterPro" id="IPR004165">
    <property type="entry name" value="CoA_trans_fam_I"/>
</dbReference>
<organism evidence="2 3">
    <name type="scientific">Neobacillus pocheonensis</name>
    <dbReference type="NCBI Taxonomy" id="363869"/>
    <lineage>
        <taxon>Bacteria</taxon>
        <taxon>Bacillati</taxon>
        <taxon>Bacillota</taxon>
        <taxon>Bacilli</taxon>
        <taxon>Bacillales</taxon>
        <taxon>Bacillaceae</taxon>
        <taxon>Neobacillus</taxon>
    </lineage>
</organism>
<dbReference type="Proteomes" id="UP001523262">
    <property type="component" value="Unassembled WGS sequence"/>
</dbReference>
<dbReference type="NCBIfam" id="TIGR02429">
    <property type="entry name" value="pcaI_scoA_fam"/>
    <property type="match status" value="1"/>
</dbReference>
<dbReference type="Gene3D" id="3.40.1080.10">
    <property type="entry name" value="Glutaconate Coenzyme A-transferase"/>
    <property type="match status" value="1"/>
</dbReference>
<proteinExistence type="predicted"/>
<dbReference type="InterPro" id="IPR012792">
    <property type="entry name" value="3-oxoacid_CoA-transf_A"/>
</dbReference>
<dbReference type="InterPro" id="IPR037171">
    <property type="entry name" value="NagB/RpiA_transferase-like"/>
</dbReference>
<dbReference type="InterPro" id="IPR004163">
    <property type="entry name" value="CoA_transf_BS"/>
</dbReference>
<keyword evidence="3" id="KW-1185">Reference proteome</keyword>
<dbReference type="PANTHER" id="PTHR13707">
    <property type="entry name" value="KETOACID-COENZYME A TRANSFERASE"/>
    <property type="match status" value="1"/>
</dbReference>
<evidence type="ECO:0000256" key="1">
    <source>
        <dbReference type="ARBA" id="ARBA00022679"/>
    </source>
</evidence>
<evidence type="ECO:0000313" key="3">
    <source>
        <dbReference type="Proteomes" id="UP001523262"/>
    </source>
</evidence>
<sequence length="233" mass="25253">MKNGKIIDSFTQAIHDIPDGATIIVGGFGLCGIPEKAIIALRDKGTNDLTIVSNNCGVDDWGLGLLLANKQIKKMISSYVGENKIFEQQFLSGELEVELVPQGTLAERIRAGGAGIPGFYTATGVGTAIAEGKEHKVFNGRTYILEEGIVGDFALVKAWKADPIGNLIYRKASRNFNPLAAMAGKITIAEVEEIKDLGELNPDEVHTPGIYVQRLLLGENYEKRIEKRTVLQA</sequence>
<protein>
    <submittedName>
        <fullName evidence="2">CoA transferase subunit A</fullName>
    </submittedName>
</protein>
<dbReference type="PANTHER" id="PTHR13707:SF23">
    <property type="entry name" value="SUCCINYL-COA:3-KETOACID-COENZYME A TRANSFERASE"/>
    <property type="match status" value="1"/>
</dbReference>
<comment type="caution">
    <text evidence="2">The sequence shown here is derived from an EMBL/GenBank/DDBJ whole genome shotgun (WGS) entry which is preliminary data.</text>
</comment>
<dbReference type="EMBL" id="JAMQCR010000001">
    <property type="protein sequence ID" value="MCM2532397.1"/>
    <property type="molecule type" value="Genomic_DNA"/>
</dbReference>
<dbReference type="SUPFAM" id="SSF100950">
    <property type="entry name" value="NagB/RpiA/CoA transferase-like"/>
    <property type="match status" value="1"/>
</dbReference>
<reference evidence="2 3" key="1">
    <citation type="submission" date="2022-06" db="EMBL/GenBank/DDBJ databases">
        <authorList>
            <person name="Jeon C.O."/>
        </authorList>
    </citation>
    <scope>NUCLEOTIDE SEQUENCE [LARGE SCALE GENOMIC DNA]</scope>
    <source>
        <strain evidence="2 3">KCTC 13943</strain>
    </source>
</reference>
<name>A0ABT0W7V8_9BACI</name>
<evidence type="ECO:0000313" key="2">
    <source>
        <dbReference type="EMBL" id="MCM2532397.1"/>
    </source>
</evidence>
<accession>A0ABT0W7V8</accession>